<proteinExistence type="predicted"/>
<dbReference type="InParanoid" id="A0A1Y2ENY5"/>
<keyword evidence="3" id="KW-1185">Reference proteome</keyword>
<feature type="compositionally biased region" description="Pro residues" evidence="1">
    <location>
        <begin position="20"/>
        <end position="44"/>
    </location>
</feature>
<evidence type="ECO:0000313" key="3">
    <source>
        <dbReference type="Proteomes" id="UP000193467"/>
    </source>
</evidence>
<feature type="region of interest" description="Disordered" evidence="1">
    <location>
        <begin position="393"/>
        <end position="458"/>
    </location>
</feature>
<evidence type="ECO:0000313" key="2">
    <source>
        <dbReference type="EMBL" id="ORY72916.1"/>
    </source>
</evidence>
<sequence>MPTVPSQKTIYGAATLNKPPSSPSPAPAVKAPPPPPTPPPPPPLAARFLKADGTPLVTPLSFKEASTQTATLSEEAEPSRRPPLTFEPMSYADALECLGLSDTTDLQTIQETCEKAVGQLEATETESKRSYRIRGALLAIGQEHRSLQRPAAAVIQDEINAQLACIDVQPLAPALSSLRGLPGQPRSFDTVASKEDAWTELGVTVDSTSAETFDVPEAYKAEGAFITLCLFSANGLQPSDAMPYLIFNTALGDRFWPSSSSPGSEAPDSPSVSPKGKTTKKSKLKAKAAAKAEATEARLKRELASAKADLAVSMRREVQLQGSAAALRQRVSQLEQSVGSRQKIDQRVESEVQRRMEEVEEWRRTNASKVDELETRWAADRVELEALAGRATDATLKMEEHHSARVQQLEKERDEAREALQVAQQQQEQQKREDSPPPPAPTRPASSSNSTPSPSPKNSAFVIARLVARVEELSKQVVDKNLEITDLLLRLAKIEQ</sequence>
<gene>
    <name evidence="2" type="ORF">BCR35DRAFT_333869</name>
</gene>
<name>A0A1Y2ENY5_9BASI</name>
<feature type="compositionally biased region" description="Low complexity" evidence="1">
    <location>
        <begin position="257"/>
        <end position="271"/>
    </location>
</feature>
<feature type="region of interest" description="Disordered" evidence="1">
    <location>
        <begin position="1"/>
        <end position="48"/>
    </location>
</feature>
<protein>
    <submittedName>
        <fullName evidence="2">Uncharacterized protein</fullName>
    </submittedName>
</protein>
<comment type="caution">
    <text evidence="2">The sequence shown here is derived from an EMBL/GenBank/DDBJ whole genome shotgun (WGS) entry which is preliminary data.</text>
</comment>
<organism evidence="2 3">
    <name type="scientific">Leucosporidium creatinivorum</name>
    <dbReference type="NCBI Taxonomy" id="106004"/>
    <lineage>
        <taxon>Eukaryota</taxon>
        <taxon>Fungi</taxon>
        <taxon>Dikarya</taxon>
        <taxon>Basidiomycota</taxon>
        <taxon>Pucciniomycotina</taxon>
        <taxon>Microbotryomycetes</taxon>
        <taxon>Leucosporidiales</taxon>
        <taxon>Leucosporidium</taxon>
    </lineage>
</organism>
<dbReference type="AlphaFoldDB" id="A0A1Y2ENY5"/>
<dbReference type="EMBL" id="MCGR01000049">
    <property type="protein sequence ID" value="ORY72916.1"/>
    <property type="molecule type" value="Genomic_DNA"/>
</dbReference>
<feature type="compositionally biased region" description="Low complexity" evidence="1">
    <location>
        <begin position="443"/>
        <end position="458"/>
    </location>
</feature>
<dbReference type="Proteomes" id="UP000193467">
    <property type="component" value="Unassembled WGS sequence"/>
</dbReference>
<accession>A0A1Y2ENY5</accession>
<feature type="region of interest" description="Disordered" evidence="1">
    <location>
        <begin position="257"/>
        <end position="289"/>
    </location>
</feature>
<reference evidence="2 3" key="1">
    <citation type="submission" date="2016-07" db="EMBL/GenBank/DDBJ databases">
        <title>Pervasive Adenine N6-methylation of Active Genes in Fungi.</title>
        <authorList>
            <consortium name="DOE Joint Genome Institute"/>
            <person name="Mondo S.J."/>
            <person name="Dannebaum R.O."/>
            <person name="Kuo R.C."/>
            <person name="Labutti K."/>
            <person name="Haridas S."/>
            <person name="Kuo A."/>
            <person name="Salamov A."/>
            <person name="Ahrendt S.R."/>
            <person name="Lipzen A."/>
            <person name="Sullivan W."/>
            <person name="Andreopoulos W.B."/>
            <person name="Clum A."/>
            <person name="Lindquist E."/>
            <person name="Daum C."/>
            <person name="Ramamoorthy G.K."/>
            <person name="Gryganskyi A."/>
            <person name="Culley D."/>
            <person name="Magnuson J.K."/>
            <person name="James T.Y."/>
            <person name="O'Malley M.A."/>
            <person name="Stajich J.E."/>
            <person name="Spatafora J.W."/>
            <person name="Visel A."/>
            <person name="Grigoriev I.V."/>
        </authorList>
    </citation>
    <scope>NUCLEOTIDE SEQUENCE [LARGE SCALE GENOMIC DNA]</scope>
    <source>
        <strain evidence="2 3">62-1032</strain>
    </source>
</reference>
<evidence type="ECO:0000256" key="1">
    <source>
        <dbReference type="SAM" id="MobiDB-lite"/>
    </source>
</evidence>
<feature type="compositionally biased region" description="Basic and acidic residues" evidence="1">
    <location>
        <begin position="396"/>
        <end position="418"/>
    </location>
</feature>
<feature type="compositionally biased region" description="Basic residues" evidence="1">
    <location>
        <begin position="277"/>
        <end position="288"/>
    </location>
</feature>
<feature type="compositionally biased region" description="Low complexity" evidence="1">
    <location>
        <begin position="419"/>
        <end position="428"/>
    </location>
</feature>
<feature type="region of interest" description="Disordered" evidence="1">
    <location>
        <begin position="63"/>
        <end position="83"/>
    </location>
</feature>